<dbReference type="Gene3D" id="3.30.450.20">
    <property type="entry name" value="PAS domain"/>
    <property type="match status" value="1"/>
</dbReference>
<proteinExistence type="predicted"/>
<dbReference type="EC" id="2.7.7.65" evidence="5"/>
<dbReference type="Pfam" id="PF13185">
    <property type="entry name" value="GAF_2"/>
    <property type="match status" value="1"/>
</dbReference>
<keyword evidence="6" id="KW-1185">Reference proteome</keyword>
<dbReference type="PANTHER" id="PTHR44757:SF2">
    <property type="entry name" value="BIOFILM ARCHITECTURE MAINTENANCE PROTEIN MBAA"/>
    <property type="match status" value="1"/>
</dbReference>
<dbReference type="InterPro" id="IPR001633">
    <property type="entry name" value="EAL_dom"/>
</dbReference>
<gene>
    <name evidence="5" type="ORF">PL9214290209</name>
</gene>
<evidence type="ECO:0000259" key="2">
    <source>
        <dbReference type="PROSITE" id="PS50113"/>
    </source>
</evidence>
<dbReference type="InterPro" id="IPR000160">
    <property type="entry name" value="GGDEF_dom"/>
</dbReference>
<dbReference type="EMBL" id="CZDF01000132">
    <property type="protein sequence ID" value="CUR30619.1"/>
    <property type="molecule type" value="Genomic_DNA"/>
</dbReference>
<dbReference type="Gene3D" id="3.30.70.270">
    <property type="match status" value="1"/>
</dbReference>
<dbReference type="NCBIfam" id="TIGR00229">
    <property type="entry name" value="sensory_box"/>
    <property type="match status" value="1"/>
</dbReference>
<dbReference type="InterPro" id="IPR000700">
    <property type="entry name" value="PAS-assoc_C"/>
</dbReference>
<sequence length="750" mass="86245">MKNETEAEVQQQKLDFQVVNRALAVLSACTQAVIRATDEITLLQTLCQLITQEAAYRMAWVAYVCHDEAKSVKAMAWAGYEADYLENVNITWADTERGRGPTGRVIRSGHPVACQNMLNDPNFAPWREAAQQRGYQSSLVLPLFNNNGEVFGTLNIYSAEAYAFNPKEVELLTQLTDSLSFGIVALRAEQALRESEQRYRLLAENINDLVCLHDQDRRYLYLSPSCESLLGYGYNELIGKDPYILFHPDDRDRIVEEFRAVILGKNDISITYRIRQKSGNYIWLETLTKPILNEAGKVVQIQTTSRDVTERILVQERFKYEALHDALTGLPNRNLLMERLKLGINRIRNFEGYRFAVLFLDLDRFKVINDSLGHLVGDQLLIATAHKLQSIVRSIDLVARIGGDEFVILLDEIKDIQEAIRVTERIFKTLTSPLIIEEREIYVSTSIGIVLGTKDYIRDSDLLRDADIAMYRAKNQGKARYEIFDREMHAVAIKRLHLENDLRRAIEQQQFLVYYQPIINLSNHRLIGFEALVRWQHPTRGFISPIEFIPLAEETGLIIMIDSWVLFTACQQLATWKIKFPHYLPLKMSINLSAQDFRKINLIEEIDHILMETGLEGQELTLEITESMLIENINKTIDLLTEIKLRNLEISIDDFGTGYSSLNYLHRFPVDYLKIDSSFVSQMQEENRNYQVVSTIIDLGHHLGLAIVAEGIETGQQMRWLRELGCKFGQGYLFAQPLSAQEIEIKFLHK</sequence>
<dbReference type="InterPro" id="IPR000014">
    <property type="entry name" value="PAS"/>
</dbReference>
<dbReference type="Pfam" id="PF08447">
    <property type="entry name" value="PAS_3"/>
    <property type="match status" value="1"/>
</dbReference>
<dbReference type="SUPFAM" id="SSF55785">
    <property type="entry name" value="PYP-like sensor domain (PAS domain)"/>
    <property type="match status" value="1"/>
</dbReference>
<evidence type="ECO:0000313" key="6">
    <source>
        <dbReference type="Proteomes" id="UP000184315"/>
    </source>
</evidence>
<evidence type="ECO:0000313" key="5">
    <source>
        <dbReference type="EMBL" id="CUR30619.1"/>
    </source>
</evidence>
<keyword evidence="5" id="KW-0548">Nucleotidyltransferase</keyword>
<dbReference type="CDD" id="cd00130">
    <property type="entry name" value="PAS"/>
    <property type="match status" value="1"/>
</dbReference>
<dbReference type="CDD" id="cd01949">
    <property type="entry name" value="GGDEF"/>
    <property type="match status" value="1"/>
</dbReference>
<dbReference type="NCBIfam" id="TIGR00254">
    <property type="entry name" value="GGDEF"/>
    <property type="match status" value="1"/>
</dbReference>
<dbReference type="InterPro" id="IPR035919">
    <property type="entry name" value="EAL_sf"/>
</dbReference>
<dbReference type="STRING" id="671072.PL9214290209"/>
<dbReference type="InterPro" id="IPR052155">
    <property type="entry name" value="Biofilm_reg_signaling"/>
</dbReference>
<reference evidence="6" key="1">
    <citation type="submission" date="2015-10" db="EMBL/GenBank/DDBJ databases">
        <authorList>
            <person name="Regsiter A."/>
            <person name="william w."/>
        </authorList>
    </citation>
    <scope>NUCLEOTIDE SEQUENCE [LARGE SCALE GENOMIC DNA]</scope>
</reference>
<dbReference type="Pfam" id="PF00563">
    <property type="entry name" value="EAL"/>
    <property type="match status" value="1"/>
</dbReference>
<dbReference type="InterPro" id="IPR013655">
    <property type="entry name" value="PAS_fold_3"/>
</dbReference>
<dbReference type="SUPFAM" id="SSF141868">
    <property type="entry name" value="EAL domain-like"/>
    <property type="match status" value="1"/>
</dbReference>
<dbReference type="PROSITE" id="PS50883">
    <property type="entry name" value="EAL"/>
    <property type="match status" value="1"/>
</dbReference>
<evidence type="ECO:0000259" key="3">
    <source>
        <dbReference type="PROSITE" id="PS50883"/>
    </source>
</evidence>
<feature type="domain" description="EAL" evidence="3">
    <location>
        <begin position="495"/>
        <end position="750"/>
    </location>
</feature>
<evidence type="ECO:0000259" key="4">
    <source>
        <dbReference type="PROSITE" id="PS50887"/>
    </source>
</evidence>
<organism evidence="5 6">
    <name type="scientific">Planktothrix tepida PCC 9214</name>
    <dbReference type="NCBI Taxonomy" id="671072"/>
    <lineage>
        <taxon>Bacteria</taxon>
        <taxon>Bacillati</taxon>
        <taxon>Cyanobacteriota</taxon>
        <taxon>Cyanophyceae</taxon>
        <taxon>Oscillatoriophycideae</taxon>
        <taxon>Oscillatoriales</taxon>
        <taxon>Microcoleaceae</taxon>
        <taxon>Planktothrix</taxon>
    </lineage>
</organism>
<dbReference type="PROSITE" id="PS50887">
    <property type="entry name" value="GGDEF"/>
    <property type="match status" value="1"/>
</dbReference>
<dbReference type="PROSITE" id="PS50113">
    <property type="entry name" value="PAC"/>
    <property type="match status" value="1"/>
</dbReference>
<dbReference type="Pfam" id="PF00990">
    <property type="entry name" value="GGDEF"/>
    <property type="match status" value="1"/>
</dbReference>
<dbReference type="Proteomes" id="UP000184315">
    <property type="component" value="Unassembled WGS sequence"/>
</dbReference>
<protein>
    <submittedName>
        <fullName evidence="5">Putative Diguanylate cyclase</fullName>
        <ecNumber evidence="5">2.7.7.65</ecNumber>
    </submittedName>
</protein>
<dbReference type="GO" id="GO:0052621">
    <property type="term" value="F:diguanylate cyclase activity"/>
    <property type="evidence" value="ECO:0007669"/>
    <property type="project" value="UniProtKB-EC"/>
</dbReference>
<dbReference type="SUPFAM" id="SSF55073">
    <property type="entry name" value="Nucleotide cyclase"/>
    <property type="match status" value="1"/>
</dbReference>
<dbReference type="Gene3D" id="3.30.450.40">
    <property type="match status" value="1"/>
</dbReference>
<dbReference type="InterPro" id="IPR035965">
    <property type="entry name" value="PAS-like_dom_sf"/>
</dbReference>
<evidence type="ECO:0000259" key="1">
    <source>
        <dbReference type="PROSITE" id="PS50112"/>
    </source>
</evidence>
<feature type="domain" description="GGDEF" evidence="4">
    <location>
        <begin position="353"/>
        <end position="486"/>
    </location>
</feature>
<name>A0A1J1LD87_9CYAN</name>
<dbReference type="SMART" id="SM00052">
    <property type="entry name" value="EAL"/>
    <property type="match status" value="1"/>
</dbReference>
<dbReference type="CDD" id="cd01948">
    <property type="entry name" value="EAL"/>
    <property type="match status" value="1"/>
</dbReference>
<dbReference type="InterPro" id="IPR029016">
    <property type="entry name" value="GAF-like_dom_sf"/>
</dbReference>
<dbReference type="InterPro" id="IPR001610">
    <property type="entry name" value="PAC"/>
</dbReference>
<feature type="domain" description="PAC" evidence="2">
    <location>
        <begin position="268"/>
        <end position="320"/>
    </location>
</feature>
<dbReference type="SMART" id="SM00267">
    <property type="entry name" value="GGDEF"/>
    <property type="match status" value="1"/>
</dbReference>
<accession>A0A1J1LD87</accession>
<dbReference type="AlphaFoldDB" id="A0A1J1LD87"/>
<dbReference type="FunFam" id="3.20.20.450:FF:000001">
    <property type="entry name" value="Cyclic di-GMP phosphodiesterase yahA"/>
    <property type="match status" value="1"/>
</dbReference>
<dbReference type="SMART" id="SM00065">
    <property type="entry name" value="GAF"/>
    <property type="match status" value="1"/>
</dbReference>
<keyword evidence="5" id="KW-0808">Transferase</keyword>
<dbReference type="SMART" id="SM00091">
    <property type="entry name" value="PAS"/>
    <property type="match status" value="1"/>
</dbReference>
<dbReference type="InterPro" id="IPR043128">
    <property type="entry name" value="Rev_trsase/Diguanyl_cyclase"/>
</dbReference>
<dbReference type="InterPro" id="IPR029787">
    <property type="entry name" value="Nucleotide_cyclase"/>
</dbReference>
<dbReference type="PANTHER" id="PTHR44757">
    <property type="entry name" value="DIGUANYLATE CYCLASE DGCP"/>
    <property type="match status" value="1"/>
</dbReference>
<dbReference type="InterPro" id="IPR003018">
    <property type="entry name" value="GAF"/>
</dbReference>
<dbReference type="SUPFAM" id="SSF55781">
    <property type="entry name" value="GAF domain-like"/>
    <property type="match status" value="1"/>
</dbReference>
<dbReference type="PROSITE" id="PS50112">
    <property type="entry name" value="PAS"/>
    <property type="match status" value="1"/>
</dbReference>
<dbReference type="RefSeq" id="WP_072717620.1">
    <property type="nucleotide sequence ID" value="NZ_LN889782.1"/>
</dbReference>
<dbReference type="Gene3D" id="3.20.20.450">
    <property type="entry name" value="EAL domain"/>
    <property type="match status" value="1"/>
</dbReference>
<dbReference type="SMART" id="SM00086">
    <property type="entry name" value="PAC"/>
    <property type="match status" value="1"/>
</dbReference>
<feature type="domain" description="PAS" evidence="1">
    <location>
        <begin position="195"/>
        <end position="265"/>
    </location>
</feature>